<sequence>MSPSLTQSAQPVAPQPAAPLLRFLDGSLDRTVESATAWLTKAGIDGTAAFDEARDIVITLPTSAAVDQLATVLLDPCIRAHTAADDLVELLSSAALVHHVGLLGTHAVEVTLADGDLGAAIQFAALLGAGGIDDGLTLSRPRGMRRLAERLQWLVTGAVGTTVHTDVRPGYVHDPDHLTIDQARHLTQRLVLAATGTDRAACRAGTGGAA</sequence>
<comment type="caution">
    <text evidence="1">The sequence shown here is derived from an EMBL/GenBank/DDBJ whole genome shotgun (WGS) entry which is preliminary data.</text>
</comment>
<keyword evidence="2" id="KW-1185">Reference proteome</keyword>
<organism evidence="1 2">
    <name type="scientific">Streptomyces ziwulingensis</name>
    <dbReference type="NCBI Taxonomy" id="1045501"/>
    <lineage>
        <taxon>Bacteria</taxon>
        <taxon>Bacillati</taxon>
        <taxon>Actinomycetota</taxon>
        <taxon>Actinomycetes</taxon>
        <taxon>Kitasatosporales</taxon>
        <taxon>Streptomycetaceae</taxon>
        <taxon>Streptomyces</taxon>
    </lineage>
</organism>
<reference evidence="2" key="1">
    <citation type="journal article" date="2019" name="Int. J. Syst. Evol. Microbiol.">
        <title>The Global Catalogue of Microorganisms (GCM) 10K type strain sequencing project: providing services to taxonomists for standard genome sequencing and annotation.</title>
        <authorList>
            <consortium name="The Broad Institute Genomics Platform"/>
            <consortium name="The Broad Institute Genome Sequencing Center for Infectious Disease"/>
            <person name="Wu L."/>
            <person name="Ma J."/>
        </authorList>
    </citation>
    <scope>NUCLEOTIDE SEQUENCE [LARGE SCALE GENOMIC DNA]</scope>
    <source>
        <strain evidence="2">JCM 18081</strain>
    </source>
</reference>
<proteinExistence type="predicted"/>
<accession>A0ABP9AND0</accession>
<protein>
    <submittedName>
        <fullName evidence="1">Uncharacterized protein</fullName>
    </submittedName>
</protein>
<evidence type="ECO:0000313" key="1">
    <source>
        <dbReference type="EMBL" id="GAA4782354.1"/>
    </source>
</evidence>
<gene>
    <name evidence="1" type="ORF">GCM10023220_01180</name>
</gene>
<name>A0ABP9AND0_9ACTN</name>
<dbReference type="Proteomes" id="UP001501265">
    <property type="component" value="Unassembled WGS sequence"/>
</dbReference>
<evidence type="ECO:0000313" key="2">
    <source>
        <dbReference type="Proteomes" id="UP001501265"/>
    </source>
</evidence>
<dbReference type="RefSeq" id="WP_345616703.1">
    <property type="nucleotide sequence ID" value="NZ_BAABIG010000001.1"/>
</dbReference>
<dbReference type="EMBL" id="BAABIG010000001">
    <property type="protein sequence ID" value="GAA4782354.1"/>
    <property type="molecule type" value="Genomic_DNA"/>
</dbReference>